<evidence type="ECO:0000313" key="1">
    <source>
        <dbReference type="EMBL" id="KAF2704233.1"/>
    </source>
</evidence>
<protein>
    <submittedName>
        <fullName evidence="1">Uncharacterized protein</fullName>
    </submittedName>
</protein>
<organism evidence="1 2">
    <name type="scientific">Pleomassaria siparia CBS 279.74</name>
    <dbReference type="NCBI Taxonomy" id="1314801"/>
    <lineage>
        <taxon>Eukaryota</taxon>
        <taxon>Fungi</taxon>
        <taxon>Dikarya</taxon>
        <taxon>Ascomycota</taxon>
        <taxon>Pezizomycotina</taxon>
        <taxon>Dothideomycetes</taxon>
        <taxon>Pleosporomycetidae</taxon>
        <taxon>Pleosporales</taxon>
        <taxon>Pleomassariaceae</taxon>
        <taxon>Pleomassaria</taxon>
    </lineage>
</organism>
<evidence type="ECO:0000313" key="2">
    <source>
        <dbReference type="Proteomes" id="UP000799428"/>
    </source>
</evidence>
<dbReference type="EMBL" id="MU005783">
    <property type="protein sequence ID" value="KAF2704233.1"/>
    <property type="molecule type" value="Genomic_DNA"/>
</dbReference>
<accession>A0A6G1JV77</accession>
<proteinExistence type="predicted"/>
<name>A0A6G1JV77_9PLEO</name>
<dbReference type="Proteomes" id="UP000799428">
    <property type="component" value="Unassembled WGS sequence"/>
</dbReference>
<gene>
    <name evidence="1" type="ORF">K504DRAFT_160783</name>
</gene>
<reference evidence="1" key="1">
    <citation type="journal article" date="2020" name="Stud. Mycol.">
        <title>101 Dothideomycetes genomes: a test case for predicting lifestyles and emergence of pathogens.</title>
        <authorList>
            <person name="Haridas S."/>
            <person name="Albert R."/>
            <person name="Binder M."/>
            <person name="Bloem J."/>
            <person name="Labutti K."/>
            <person name="Salamov A."/>
            <person name="Andreopoulos B."/>
            <person name="Baker S."/>
            <person name="Barry K."/>
            <person name="Bills G."/>
            <person name="Bluhm B."/>
            <person name="Cannon C."/>
            <person name="Castanera R."/>
            <person name="Culley D."/>
            <person name="Daum C."/>
            <person name="Ezra D."/>
            <person name="Gonzalez J."/>
            <person name="Henrissat B."/>
            <person name="Kuo A."/>
            <person name="Liang C."/>
            <person name="Lipzen A."/>
            <person name="Lutzoni F."/>
            <person name="Magnuson J."/>
            <person name="Mondo S."/>
            <person name="Nolan M."/>
            <person name="Ohm R."/>
            <person name="Pangilinan J."/>
            <person name="Park H.-J."/>
            <person name="Ramirez L."/>
            <person name="Alfaro M."/>
            <person name="Sun H."/>
            <person name="Tritt A."/>
            <person name="Yoshinaga Y."/>
            <person name="Zwiers L.-H."/>
            <person name="Turgeon B."/>
            <person name="Goodwin S."/>
            <person name="Spatafora J."/>
            <person name="Crous P."/>
            <person name="Grigoriev I."/>
        </authorList>
    </citation>
    <scope>NUCLEOTIDE SEQUENCE</scope>
    <source>
        <strain evidence="1">CBS 279.74</strain>
    </source>
</reference>
<keyword evidence="2" id="KW-1185">Reference proteome</keyword>
<sequence>MQGLTKSQCSAGSVRPSVCMSICQQFFYICMYSTIKITLCRLFRCKRLRAMRCVQCAVRERSDDAIATAALDSLPRHSLCACSQVKRSMAQGCSRYGQMNKDGLKWYPLQSHWFPSSNVLFRILWGLGSVCARVRGQGGGERQAIGSQRKVRGCV</sequence>
<dbReference type="AlphaFoldDB" id="A0A6G1JV77"/>